<dbReference type="Gene3D" id="2.60.120.1190">
    <property type="match status" value="1"/>
</dbReference>
<keyword evidence="8" id="KW-0472">Membrane</keyword>
<dbReference type="PROSITE" id="PS01286">
    <property type="entry name" value="FA58C_2"/>
    <property type="match status" value="1"/>
</dbReference>
<keyword evidence="6" id="KW-0067">ATP-binding</keyword>
<comment type="caution">
    <text evidence="12">The sequence shown here is derived from an EMBL/GenBank/DDBJ whole genome shotgun (WGS) entry which is preliminary data.</text>
</comment>
<dbReference type="Proteomes" id="UP001159428">
    <property type="component" value="Unassembled WGS sequence"/>
</dbReference>
<dbReference type="Gene3D" id="2.60.120.260">
    <property type="entry name" value="Galactose-binding domain-like"/>
    <property type="match status" value="1"/>
</dbReference>
<keyword evidence="3" id="KW-0812">Transmembrane</keyword>
<evidence type="ECO:0000259" key="11">
    <source>
        <dbReference type="PROSITE" id="PS50022"/>
    </source>
</evidence>
<feature type="domain" description="F5/8 type C" evidence="11">
    <location>
        <begin position="33"/>
        <end position="187"/>
    </location>
</feature>
<accession>A0AAU9Y2G5</accession>
<keyword evidence="9" id="KW-1015">Disulfide bond</keyword>
<dbReference type="InterPro" id="IPR000421">
    <property type="entry name" value="FA58C"/>
</dbReference>
<dbReference type="PANTHER" id="PTHR24543:SF291">
    <property type="entry name" value="SMOKE ALARM, ISOFORM D"/>
    <property type="match status" value="1"/>
</dbReference>
<dbReference type="GO" id="GO:0005886">
    <property type="term" value="C:plasma membrane"/>
    <property type="evidence" value="ECO:0007669"/>
    <property type="project" value="UniProtKB-SubCell"/>
</dbReference>
<dbReference type="Pfam" id="PF21114">
    <property type="entry name" value="DDR1-2_DS-like"/>
    <property type="match status" value="1"/>
</dbReference>
<gene>
    <name evidence="12" type="ORF">PMEA_00005285</name>
</gene>
<reference evidence="12 13" key="1">
    <citation type="submission" date="2022-05" db="EMBL/GenBank/DDBJ databases">
        <authorList>
            <consortium name="Genoscope - CEA"/>
            <person name="William W."/>
        </authorList>
    </citation>
    <scope>NUCLEOTIDE SEQUENCE [LARGE SCALE GENOMIC DNA]</scope>
</reference>
<evidence type="ECO:0000256" key="7">
    <source>
        <dbReference type="ARBA" id="ARBA00022989"/>
    </source>
</evidence>
<evidence type="ECO:0000313" key="12">
    <source>
        <dbReference type="EMBL" id="CAH3166416.1"/>
    </source>
</evidence>
<evidence type="ECO:0000256" key="2">
    <source>
        <dbReference type="ARBA" id="ARBA00022475"/>
    </source>
</evidence>
<organism evidence="12 13">
    <name type="scientific">Pocillopora meandrina</name>
    <dbReference type="NCBI Taxonomy" id="46732"/>
    <lineage>
        <taxon>Eukaryota</taxon>
        <taxon>Metazoa</taxon>
        <taxon>Cnidaria</taxon>
        <taxon>Anthozoa</taxon>
        <taxon>Hexacorallia</taxon>
        <taxon>Scleractinia</taxon>
        <taxon>Astrocoeniina</taxon>
        <taxon>Pocilloporidae</taxon>
        <taxon>Pocillopora</taxon>
    </lineage>
</organism>
<evidence type="ECO:0000256" key="3">
    <source>
        <dbReference type="ARBA" id="ARBA00022692"/>
    </source>
</evidence>
<evidence type="ECO:0000256" key="1">
    <source>
        <dbReference type="ARBA" id="ARBA00004251"/>
    </source>
</evidence>
<protein>
    <recommendedName>
        <fullName evidence="11">F5/8 type C domain-containing protein</fullName>
    </recommendedName>
</protein>
<dbReference type="InterPro" id="IPR008979">
    <property type="entry name" value="Galactose-bd-like_sf"/>
</dbReference>
<keyword evidence="13" id="KW-1185">Reference proteome</keyword>
<dbReference type="AlphaFoldDB" id="A0AAU9Y2G5"/>
<evidence type="ECO:0000256" key="9">
    <source>
        <dbReference type="ARBA" id="ARBA00023157"/>
    </source>
</evidence>
<sequence length="367" mass="41742">MAHDQRPYTDIDKERSLILRLSVGSRTNATLDCFSPLGMEDGGIRDIDIRATSSLNASASAIHGRLNHIGGYGGWCPDQQPYYNGTGPIHKDFIQVEFPRPFRIKGIITQPRARGVEGIRKFLVSYRQDQENNEKYAWLYDGRSQVKFFQGNSLSELKPPLVADRIRIIPEISPRRQVCLRFELLGCQIEGAIVTYEMLQGNSLDGRYNFTDSSYDGLTEGRFLFSGLGMLTDGRLASENLTVNNGLGWIGWNMKETPKPYIIFDFLNKRIFTSATFHCNVKDQTHIKLFSRVEMRFDKTMSKGSPPDLMQELKEISIPSSSPSINRNVTVDLCRRVGKSVRFNFTYRGQWILISEVIFNSGNLKEL</sequence>
<keyword evidence="7" id="KW-1133">Transmembrane helix</keyword>
<evidence type="ECO:0000256" key="6">
    <source>
        <dbReference type="ARBA" id="ARBA00022840"/>
    </source>
</evidence>
<evidence type="ECO:0000256" key="5">
    <source>
        <dbReference type="ARBA" id="ARBA00022741"/>
    </source>
</evidence>
<evidence type="ECO:0000256" key="10">
    <source>
        <dbReference type="ARBA" id="ARBA00023180"/>
    </source>
</evidence>
<evidence type="ECO:0000313" key="13">
    <source>
        <dbReference type="Proteomes" id="UP001159428"/>
    </source>
</evidence>
<keyword evidence="4" id="KW-0732">Signal</keyword>
<evidence type="ECO:0000256" key="4">
    <source>
        <dbReference type="ARBA" id="ARBA00022729"/>
    </source>
</evidence>
<dbReference type="PANTHER" id="PTHR24543">
    <property type="entry name" value="MULTICOPPER OXIDASE-RELATED"/>
    <property type="match status" value="1"/>
</dbReference>
<proteinExistence type="predicted"/>
<dbReference type="EMBL" id="CALNXJ010000134">
    <property type="protein sequence ID" value="CAH3166416.1"/>
    <property type="molecule type" value="Genomic_DNA"/>
</dbReference>
<keyword evidence="2" id="KW-1003">Cell membrane</keyword>
<dbReference type="PROSITE" id="PS50022">
    <property type="entry name" value="FA58C_3"/>
    <property type="match status" value="1"/>
</dbReference>
<name>A0AAU9Y2G5_9CNID</name>
<dbReference type="GO" id="GO:0005524">
    <property type="term" value="F:ATP binding"/>
    <property type="evidence" value="ECO:0007669"/>
    <property type="project" value="UniProtKB-KW"/>
</dbReference>
<evidence type="ECO:0000256" key="8">
    <source>
        <dbReference type="ARBA" id="ARBA00023136"/>
    </source>
</evidence>
<comment type="subcellular location">
    <subcellularLocation>
        <location evidence="1">Cell membrane</location>
        <topology evidence="1">Single-pass type I membrane protein</topology>
    </subcellularLocation>
</comment>
<dbReference type="CDD" id="cd00057">
    <property type="entry name" value="FA58C"/>
    <property type="match status" value="1"/>
</dbReference>
<dbReference type="Pfam" id="PF00754">
    <property type="entry name" value="F5_F8_type_C"/>
    <property type="match status" value="1"/>
</dbReference>
<dbReference type="InterPro" id="IPR048525">
    <property type="entry name" value="DDR1-2_DS-like"/>
</dbReference>
<dbReference type="SUPFAM" id="SSF49785">
    <property type="entry name" value="Galactose-binding domain-like"/>
    <property type="match status" value="1"/>
</dbReference>
<keyword evidence="5" id="KW-0547">Nucleotide-binding</keyword>
<dbReference type="SMART" id="SM00231">
    <property type="entry name" value="FA58C"/>
    <property type="match status" value="1"/>
</dbReference>
<keyword evidence="10" id="KW-0325">Glycoprotein</keyword>